<protein>
    <submittedName>
        <fullName evidence="2">Kinase-like domain-containing protein</fullName>
    </submittedName>
</protein>
<dbReference type="AlphaFoldDB" id="A0AA38P180"/>
<dbReference type="GO" id="GO:0016301">
    <property type="term" value="F:kinase activity"/>
    <property type="evidence" value="ECO:0007669"/>
    <property type="project" value="UniProtKB-KW"/>
</dbReference>
<evidence type="ECO:0000313" key="2">
    <source>
        <dbReference type="EMBL" id="KAJ3834208.1"/>
    </source>
</evidence>
<dbReference type="CDD" id="cd05120">
    <property type="entry name" value="APH_ChoK_like"/>
    <property type="match status" value="1"/>
</dbReference>
<feature type="domain" description="Aminoglycoside phosphotransferase" evidence="1">
    <location>
        <begin position="45"/>
        <end position="263"/>
    </location>
</feature>
<keyword evidence="2" id="KW-0808">Transferase</keyword>
<organism evidence="2 3">
    <name type="scientific">Lentinula raphanica</name>
    <dbReference type="NCBI Taxonomy" id="153919"/>
    <lineage>
        <taxon>Eukaryota</taxon>
        <taxon>Fungi</taxon>
        <taxon>Dikarya</taxon>
        <taxon>Basidiomycota</taxon>
        <taxon>Agaricomycotina</taxon>
        <taxon>Agaricomycetes</taxon>
        <taxon>Agaricomycetidae</taxon>
        <taxon>Agaricales</taxon>
        <taxon>Marasmiineae</taxon>
        <taxon>Omphalotaceae</taxon>
        <taxon>Lentinula</taxon>
    </lineage>
</organism>
<dbReference type="InterPro" id="IPR011009">
    <property type="entry name" value="Kinase-like_dom_sf"/>
</dbReference>
<gene>
    <name evidence="2" type="ORF">F5878DRAFT_631128</name>
</gene>
<reference evidence="2" key="1">
    <citation type="submission" date="2022-08" db="EMBL/GenBank/DDBJ databases">
        <authorList>
            <consortium name="DOE Joint Genome Institute"/>
            <person name="Min B."/>
            <person name="Riley R."/>
            <person name="Sierra-Patev S."/>
            <person name="Naranjo-Ortiz M."/>
            <person name="Looney B."/>
            <person name="Konkel Z."/>
            <person name="Slot J.C."/>
            <person name="Sakamoto Y."/>
            <person name="Steenwyk J.L."/>
            <person name="Rokas A."/>
            <person name="Carro J."/>
            <person name="Camarero S."/>
            <person name="Ferreira P."/>
            <person name="Molpeceres G."/>
            <person name="Ruiz-Duenas F.J."/>
            <person name="Serrano A."/>
            <person name="Henrissat B."/>
            <person name="Drula E."/>
            <person name="Hughes K.W."/>
            <person name="Mata J.L."/>
            <person name="Ishikawa N.K."/>
            <person name="Vargas-Isla R."/>
            <person name="Ushijima S."/>
            <person name="Smith C.A."/>
            <person name="Ahrendt S."/>
            <person name="Andreopoulos W."/>
            <person name="He G."/>
            <person name="Labutti K."/>
            <person name="Lipzen A."/>
            <person name="Ng V."/>
            <person name="Sandor L."/>
            <person name="Barry K."/>
            <person name="Martinez A.T."/>
            <person name="Xiao Y."/>
            <person name="Gibbons J.G."/>
            <person name="Terashima K."/>
            <person name="Hibbett D.S."/>
            <person name="Grigoriev I.V."/>
        </authorList>
    </citation>
    <scope>NUCLEOTIDE SEQUENCE</scope>
    <source>
        <strain evidence="2">TFB9207</strain>
    </source>
</reference>
<dbReference type="PANTHER" id="PTHR21310:SF15">
    <property type="entry name" value="AMINOGLYCOSIDE PHOSPHOTRANSFERASE DOMAIN-CONTAINING PROTEIN"/>
    <property type="match status" value="1"/>
</dbReference>
<dbReference type="InterPro" id="IPR051678">
    <property type="entry name" value="AGP_Transferase"/>
</dbReference>
<dbReference type="InterPro" id="IPR002575">
    <property type="entry name" value="Aminoglycoside_PTrfase"/>
</dbReference>
<dbReference type="Proteomes" id="UP001163846">
    <property type="component" value="Unassembled WGS sequence"/>
</dbReference>
<keyword evidence="3" id="KW-1185">Reference proteome</keyword>
<sequence>MGLLSFIFRLLGRFSNVPRRLFIKWLIRRSTKLPGGPAYRILDGTVVKIRATKNDSQREFEATEYARRHTNLPVPRIYDVFPSRDNQESYMVSEYIPGDMLQRRWRFLSDTQKHSLMSQVKAIVAELRSIRPPSPSPQQRIESFTGGPFYDAMIGGNDPCGPFENERVFNDFRISRYTSQAYAEVPIVRERLARIRREMPNDHDIVFTHGDISLRNILINAEGDGPDDEVKIVALLDWEQAGWRPAYWEKAKMLFIASPTTDWHAAVKSWIVEGYEKEWAREVELQLTHGASM</sequence>
<dbReference type="SUPFAM" id="SSF56112">
    <property type="entry name" value="Protein kinase-like (PK-like)"/>
    <property type="match status" value="1"/>
</dbReference>
<dbReference type="Gene3D" id="3.90.1200.10">
    <property type="match status" value="1"/>
</dbReference>
<comment type="caution">
    <text evidence="2">The sequence shown here is derived from an EMBL/GenBank/DDBJ whole genome shotgun (WGS) entry which is preliminary data.</text>
</comment>
<dbReference type="PANTHER" id="PTHR21310">
    <property type="entry name" value="AMINOGLYCOSIDE PHOSPHOTRANSFERASE-RELATED-RELATED"/>
    <property type="match status" value="1"/>
</dbReference>
<dbReference type="EMBL" id="MU806564">
    <property type="protein sequence ID" value="KAJ3834208.1"/>
    <property type="molecule type" value="Genomic_DNA"/>
</dbReference>
<proteinExistence type="predicted"/>
<accession>A0AA38P180</accession>
<keyword evidence="2" id="KW-0418">Kinase</keyword>
<evidence type="ECO:0000313" key="3">
    <source>
        <dbReference type="Proteomes" id="UP001163846"/>
    </source>
</evidence>
<evidence type="ECO:0000259" key="1">
    <source>
        <dbReference type="Pfam" id="PF01636"/>
    </source>
</evidence>
<dbReference type="Pfam" id="PF01636">
    <property type="entry name" value="APH"/>
    <property type="match status" value="1"/>
</dbReference>
<name>A0AA38P180_9AGAR</name>